<organism evidence="5 6">
    <name type="scientific">Galendromus occidentalis</name>
    <name type="common">western predatory mite</name>
    <dbReference type="NCBI Taxonomy" id="34638"/>
    <lineage>
        <taxon>Eukaryota</taxon>
        <taxon>Metazoa</taxon>
        <taxon>Ecdysozoa</taxon>
        <taxon>Arthropoda</taxon>
        <taxon>Chelicerata</taxon>
        <taxon>Arachnida</taxon>
        <taxon>Acari</taxon>
        <taxon>Parasitiformes</taxon>
        <taxon>Mesostigmata</taxon>
        <taxon>Gamasina</taxon>
        <taxon>Phytoseioidea</taxon>
        <taxon>Phytoseiidae</taxon>
        <taxon>Typhlodrominae</taxon>
        <taxon>Galendromus</taxon>
    </lineage>
</organism>
<sequence>METSQNMSALVESARKLVLNLGKDDETLQDLHTDAMSILRKLETMKEYNDEVASIENAVKPSHPRSALVAAIQQENRQIKDLQRQNVELVASLEEHQSTLQMVMSKYRQQVLELTKNREVEHACAKQLNSTQDMHRLADKISEMAEVMRLAADIDENNSNCAEEKVAHYKKENEVLRELLQIASSSGSLNRESIANGYATVKKNDFAHQSKDVKTENGTVMTPTESTKQDEEKDCK</sequence>
<accession>A0AAJ6QMH6</accession>
<feature type="compositionally biased region" description="Basic and acidic residues" evidence="4">
    <location>
        <begin position="227"/>
        <end position="236"/>
    </location>
</feature>
<dbReference type="Proteomes" id="UP000694867">
    <property type="component" value="Unplaced"/>
</dbReference>
<keyword evidence="2 3" id="KW-0175">Coiled coil</keyword>
<dbReference type="AlphaFoldDB" id="A0AAJ6QMH6"/>
<dbReference type="Pfam" id="PF05769">
    <property type="entry name" value="SIKE"/>
    <property type="match status" value="1"/>
</dbReference>
<keyword evidence="5" id="KW-1185">Reference proteome</keyword>
<proteinExistence type="inferred from homology"/>
<dbReference type="RefSeq" id="XP_003737664.1">
    <property type="nucleotide sequence ID" value="XM_003737616.3"/>
</dbReference>
<name>A0AAJ6QMH6_9ACAR</name>
<dbReference type="InterPro" id="IPR008555">
    <property type="entry name" value="SIKE"/>
</dbReference>
<feature type="region of interest" description="Disordered" evidence="4">
    <location>
        <begin position="205"/>
        <end position="236"/>
    </location>
</feature>
<feature type="compositionally biased region" description="Polar residues" evidence="4">
    <location>
        <begin position="216"/>
        <end position="226"/>
    </location>
</feature>
<dbReference type="PANTHER" id="PTHR12186">
    <property type="entry name" value="SIKE FAMILY MEMBER"/>
    <property type="match status" value="1"/>
</dbReference>
<gene>
    <name evidence="6" type="primary">LOC100903534</name>
</gene>
<evidence type="ECO:0000313" key="6">
    <source>
        <dbReference type="RefSeq" id="XP_003737664.1"/>
    </source>
</evidence>
<evidence type="ECO:0000256" key="3">
    <source>
        <dbReference type="SAM" id="Coils"/>
    </source>
</evidence>
<evidence type="ECO:0000256" key="1">
    <source>
        <dbReference type="ARBA" id="ARBA00005537"/>
    </source>
</evidence>
<evidence type="ECO:0000313" key="5">
    <source>
        <dbReference type="Proteomes" id="UP000694867"/>
    </source>
</evidence>
<feature type="coiled-coil region" evidence="3">
    <location>
        <begin position="38"/>
        <end position="99"/>
    </location>
</feature>
<dbReference type="PANTHER" id="PTHR12186:SF2">
    <property type="entry name" value="FGFR1 ONCOGENE PARTNER 2 HOMOLOG"/>
    <property type="match status" value="1"/>
</dbReference>
<dbReference type="KEGG" id="goe:100903534"/>
<feature type="compositionally biased region" description="Basic and acidic residues" evidence="4">
    <location>
        <begin position="205"/>
        <end position="215"/>
    </location>
</feature>
<dbReference type="GeneID" id="100903534"/>
<protein>
    <submittedName>
        <fullName evidence="6">FGFR1 oncogene partner 2 homolog</fullName>
    </submittedName>
</protein>
<evidence type="ECO:0000256" key="4">
    <source>
        <dbReference type="SAM" id="MobiDB-lite"/>
    </source>
</evidence>
<evidence type="ECO:0000256" key="2">
    <source>
        <dbReference type="ARBA" id="ARBA00023054"/>
    </source>
</evidence>
<comment type="similarity">
    <text evidence="1">Belongs to the SIKE family.</text>
</comment>
<reference evidence="6" key="1">
    <citation type="submission" date="2025-08" db="UniProtKB">
        <authorList>
            <consortium name="RefSeq"/>
        </authorList>
    </citation>
    <scope>IDENTIFICATION</scope>
</reference>